<dbReference type="OrthoDB" id="9803927at2"/>
<proteinExistence type="predicted"/>
<protein>
    <submittedName>
        <fullName evidence="9">Predicted extracellular nuclease</fullName>
    </submittedName>
</protein>
<dbReference type="InterPro" id="IPR018511">
    <property type="entry name" value="Hemolysin-typ_Ca-bd_CS"/>
</dbReference>
<keyword evidence="2" id="KW-0800">Toxin</keyword>
<dbReference type="EMBL" id="FNUY01000014">
    <property type="protein sequence ID" value="SEG78954.1"/>
    <property type="molecule type" value="Genomic_DNA"/>
</dbReference>
<dbReference type="Gene3D" id="2.60.40.2030">
    <property type="match status" value="1"/>
</dbReference>
<comment type="subcellular location">
    <subcellularLocation>
        <location evidence="1">Membrane</location>
    </subcellularLocation>
</comment>
<keyword evidence="5" id="KW-0472">Membrane</keyword>
<dbReference type="PANTHER" id="PTHR42834">
    <property type="entry name" value="ENDONUCLEASE/EXONUCLEASE/PHOSPHATASE FAMILY PROTEIN (AFU_ORTHOLOGUE AFUA_3G09210)"/>
    <property type="match status" value="1"/>
</dbReference>
<dbReference type="InterPro" id="IPR005135">
    <property type="entry name" value="Endo/exonuclease/phosphatase"/>
</dbReference>
<evidence type="ECO:0000256" key="6">
    <source>
        <dbReference type="SAM" id="MobiDB-lite"/>
    </source>
</evidence>
<dbReference type="Pfam" id="PF00353">
    <property type="entry name" value="HemolysinCabind"/>
    <property type="match status" value="6"/>
</dbReference>
<gene>
    <name evidence="9" type="ORF">SAMN04488115_1149</name>
</gene>
<keyword evidence="4" id="KW-0843">Virulence</keyword>
<dbReference type="SUPFAM" id="SSF55816">
    <property type="entry name" value="5'-nucleotidase (syn. UDP-sugar hydrolase), C-terminal domain"/>
    <property type="match status" value="1"/>
</dbReference>
<dbReference type="InterPro" id="IPR008334">
    <property type="entry name" value="5'-Nucleotdase_C"/>
</dbReference>
<dbReference type="InterPro" id="IPR011049">
    <property type="entry name" value="Serralysin-like_metalloprot_C"/>
</dbReference>
<evidence type="ECO:0000256" key="4">
    <source>
        <dbReference type="ARBA" id="ARBA00023026"/>
    </source>
</evidence>
<reference evidence="9 10" key="1">
    <citation type="submission" date="2016-10" db="EMBL/GenBank/DDBJ databases">
        <authorList>
            <person name="de Groot N.N."/>
        </authorList>
    </citation>
    <scope>NUCLEOTIDE SEQUENCE [LARGE SCALE GENOMIC DNA]</scope>
    <source>
        <strain evidence="9 10">DSM 26656</strain>
    </source>
</reference>
<feature type="region of interest" description="Disordered" evidence="6">
    <location>
        <begin position="1884"/>
        <end position="1904"/>
    </location>
</feature>
<dbReference type="CDD" id="cd10283">
    <property type="entry name" value="MnuA_DNase1-like"/>
    <property type="match status" value="1"/>
</dbReference>
<keyword evidence="3" id="KW-0677">Repeat</keyword>
<dbReference type="PANTHER" id="PTHR42834:SF1">
    <property type="entry name" value="ENDONUCLEASE_EXONUCLEASE_PHOSPHATASE FAMILY PROTEIN (AFU_ORTHOLOGUE AFUA_3G09210)"/>
    <property type="match status" value="1"/>
</dbReference>
<feature type="domain" description="Endonuclease/exonuclease/phosphatase" evidence="8">
    <location>
        <begin position="604"/>
        <end position="924"/>
    </location>
</feature>
<dbReference type="InterPro" id="IPR036907">
    <property type="entry name" value="5'-Nucleotdase_C_sf"/>
</dbReference>
<sequence>MALGTGSIAFVGFNADGNDNIAFVALTGISAGETIVFEDNEWNGTAFANTDEGAFSWTATAGVAAGSIVKIDNIGTGTISANVGTASSSVSGRGGNRGISSSGETIYAYQGSASAPVFLTAVTNGGFNASNGVLTGTGLTAGVNALDLSTLDADADVAAFTGARSGAATFADYRASINTASNWIAEDGTGDQSTNGTAPDMPFSSTTFTVTGTGGTSASAVASLTVDAGSKPEGETFQFTVTLSGTVTTDTVVTLQASGATADLLSVPTAVTVLAGQSTASFTIDSVEDTITEADESFTVTATLGASSQQAAATIVNDDGTNLTLISAIQGTGAASARVGQTVTVEAIVVGDFQNGDADGGRNLAGFWLQEELVDQDGNALTSEGIFIAQGSLGTDVQLGDRVRVTGSVAETYGNTEINATAISVVGAKAVADVNTMAVAIDLPAAGVQGSSGVYTANLEANEGMLVKFNEKLTITEQYNFDQFGETRLIEGSRPSSYTMNNEPSTTGFDAHLREIASRSIIFDDGRSVSNPNLDNVLTDGAYNSATAPRMGDTVTGLTGVLDYDFNQFRVHAVENGAGINDFVSANPRPATPPGVGGTLKLASFNVLNYFTTLDNGQMTANGFEPRGAETTAEFQRQTSKLVNTILALDADVLGLMEIENNFTLGASGNAIQYLVNQLNSTAGSYKFDWVRPGQNFVGGDAIAVGFIYDVTSVRVSFDTQVSILDDSDVAPSLLAQSTIGHIFNGANTSRAALAVTFEEIATGGEFTAVVNHFKSKGGTGTGGDADVKDGNGSWNDQRTLAAEALLDWLDTKPTGTTDTDIVILGDLNAYAKEDPIDVLVNAGYRDQGAGDYGYVFDAQKGSLDHVMTNGSLTTQVTGVANWHINADEADALDYQQNFNSDLTTNERNPAIFDASAIARVSDHDPIVIGLDLKEASIFTLQLLHFSDGEAGLLAGSTAKNMAALVDAFDGAYANTLILSGGDNFLPGPFIAAGTDLSVRGALNAASGSTIAAGANLPVAGADIAIMNAIGVDASTIGNHDFDLGSRVLRDAITPGSVSGWSGANFTYLSSNLDFSADADLKPRFTETMGNGATPTPELSTLKGRIAPAAIITKGGEKIGLIGATTQILERISSPTGTEVKGFVGDGAEVDDMDLLASQLQPIIDELIAEGVNKIILQTHLQQISNEKLLASKLRGVDIILAGGSNTRLGDADDQAASFPGHDASFEGSYPVVTAGADGKTTLIVNTDGEYSYLGRLKVDFDSEGNIIVGNLATDVAINGAYASTADNVAKAWNTTVANLETTAFAEGTKGDKVRDLTDAVQNVINVKDGTVYGFSEVYLEGERAIIRNEETNLGSLSADANAEALRDALGTARPDFVVSLKNGGGVRSPIGTVSDPDPVTGRVDKLPPPANAVTGKLEGGVSQLDIENSLRFDNKLMAFDTTASGLKAILEHGVASLGNQGRFPQIGGVSFSYDPDLPAGSRVSDIALTDASGRTVALYDNGALVTGAPAVITVVTLSFLANGGDSYPMKANGSNFRYLLADGGLSGSVDEALDFTAAAVVAANTPAGSTLLGEQQAFAQYMRDYHGTQATAYDVADTTAKLDERIQNLNVRADTVLENAGKIFGTDGDDMLVGSAGADVITARLGDDKVHAGAGNDIVDGGEGDDVLAGEDGDDLLKGGAGDNDLFGGVGNDILVGGANDDLLDGGDGIDTADYSGDTAGIMVNLATGKAEGSAIAEDRLVSIETVIGGSGNDILIGDGNANHFVGGAGNDTIDGGAGFDTLDLSAATGVVSVDFTRGLVSGAGIGSDSFVNIEKLLFGAGNDIVTGGNGDDAFDGGAGNDTLKGGAGDDALTGGDGADLLEGGSGNDGLLGGLGNDTLKAGSGNDRVEAGEGDDTVDAGSGDDIVLAGAGNDVVDAGSGDDRIEGGAGNDTLTGGSGHDSFVFAAGFGKDMITDFRTTGSSSDVLEFSSAIFADFNTAFSAAQQVSSDTVFTIDVDTSLILKGVQLSTLAQDDFRFV</sequence>
<dbReference type="InterPro" id="IPR036691">
    <property type="entry name" value="Endo/exonu/phosph_ase_sf"/>
</dbReference>
<dbReference type="PRINTS" id="PR00313">
    <property type="entry name" value="CABNDNGRPT"/>
</dbReference>
<dbReference type="SUPFAM" id="SSF56219">
    <property type="entry name" value="DNase I-like"/>
    <property type="match status" value="1"/>
</dbReference>
<dbReference type="Gene3D" id="3.60.10.10">
    <property type="entry name" value="Endonuclease/exonuclease/phosphatase"/>
    <property type="match status" value="1"/>
</dbReference>
<dbReference type="Proteomes" id="UP000236743">
    <property type="component" value="Unassembled WGS sequence"/>
</dbReference>
<dbReference type="GO" id="GO:0005576">
    <property type="term" value="C:extracellular region"/>
    <property type="evidence" value="ECO:0007669"/>
    <property type="project" value="InterPro"/>
</dbReference>
<accession>A0A1H6D1K8</accession>
<dbReference type="InterPro" id="IPR003995">
    <property type="entry name" value="RTX_toxin_determinant-A"/>
</dbReference>
<dbReference type="SUPFAM" id="SSF51120">
    <property type="entry name" value="beta-Roll"/>
    <property type="match status" value="3"/>
</dbReference>
<dbReference type="GO" id="GO:0090729">
    <property type="term" value="F:toxin activity"/>
    <property type="evidence" value="ECO:0007669"/>
    <property type="project" value="UniProtKB-KW"/>
</dbReference>
<dbReference type="SUPFAM" id="SSF56300">
    <property type="entry name" value="Metallo-dependent phosphatases"/>
    <property type="match status" value="1"/>
</dbReference>
<dbReference type="PRINTS" id="PR01488">
    <property type="entry name" value="RTXTOXINA"/>
</dbReference>
<dbReference type="GO" id="GO:0016020">
    <property type="term" value="C:membrane"/>
    <property type="evidence" value="ECO:0007669"/>
    <property type="project" value="UniProtKB-SubCell"/>
</dbReference>
<dbReference type="Pfam" id="PF02872">
    <property type="entry name" value="5_nucleotid_C"/>
    <property type="match status" value="1"/>
</dbReference>
<keyword evidence="10" id="KW-1185">Reference proteome</keyword>
<evidence type="ECO:0000256" key="1">
    <source>
        <dbReference type="ARBA" id="ARBA00004370"/>
    </source>
</evidence>
<feature type="domain" description="5'-Nucleotidase C-terminal" evidence="7">
    <location>
        <begin position="1343"/>
        <end position="1530"/>
    </location>
</feature>
<dbReference type="Gene3D" id="3.90.780.10">
    <property type="entry name" value="5'-Nucleotidase, C-terminal domain"/>
    <property type="match status" value="1"/>
</dbReference>
<evidence type="ECO:0000259" key="7">
    <source>
        <dbReference type="Pfam" id="PF02872"/>
    </source>
</evidence>
<evidence type="ECO:0000313" key="9">
    <source>
        <dbReference type="EMBL" id="SEG78954.1"/>
    </source>
</evidence>
<evidence type="ECO:0000256" key="3">
    <source>
        <dbReference type="ARBA" id="ARBA00022737"/>
    </source>
</evidence>
<dbReference type="GO" id="GO:0009166">
    <property type="term" value="P:nucleotide catabolic process"/>
    <property type="evidence" value="ECO:0007669"/>
    <property type="project" value="InterPro"/>
</dbReference>
<evidence type="ECO:0000313" key="10">
    <source>
        <dbReference type="Proteomes" id="UP000236743"/>
    </source>
</evidence>
<dbReference type="PROSITE" id="PS00330">
    <property type="entry name" value="HEMOLYSIN_CALCIUM"/>
    <property type="match status" value="3"/>
</dbReference>
<evidence type="ECO:0000259" key="8">
    <source>
        <dbReference type="Pfam" id="PF03372"/>
    </source>
</evidence>
<dbReference type="Gene3D" id="3.60.21.10">
    <property type="match status" value="1"/>
</dbReference>
<dbReference type="Gene3D" id="2.150.10.10">
    <property type="entry name" value="Serralysin-like metalloprotease, C-terminal"/>
    <property type="match status" value="5"/>
</dbReference>
<dbReference type="RefSeq" id="WP_146071483.1">
    <property type="nucleotide sequence ID" value="NZ_FNUY01000014.1"/>
</dbReference>
<dbReference type="InterPro" id="IPR029052">
    <property type="entry name" value="Metallo-depent_PP-like"/>
</dbReference>
<dbReference type="InterPro" id="IPR038081">
    <property type="entry name" value="CalX-like_sf"/>
</dbReference>
<dbReference type="CDD" id="cd04486">
    <property type="entry name" value="YhcR_OBF_like"/>
    <property type="match status" value="1"/>
</dbReference>
<dbReference type="NCBIfam" id="NF033681">
    <property type="entry name" value="ExeM_NucH_DNase"/>
    <property type="match status" value="1"/>
</dbReference>
<dbReference type="SUPFAM" id="SSF141072">
    <property type="entry name" value="CalX-like"/>
    <property type="match status" value="1"/>
</dbReference>
<evidence type="ECO:0000256" key="2">
    <source>
        <dbReference type="ARBA" id="ARBA00022656"/>
    </source>
</evidence>
<name>A0A1H6D1K8_9HYPH</name>
<dbReference type="GO" id="GO:0005509">
    <property type="term" value="F:calcium ion binding"/>
    <property type="evidence" value="ECO:0007669"/>
    <property type="project" value="InterPro"/>
</dbReference>
<organism evidence="9 10">
    <name type="scientific">Bosea lathyri</name>
    <dbReference type="NCBI Taxonomy" id="1036778"/>
    <lineage>
        <taxon>Bacteria</taxon>
        <taxon>Pseudomonadati</taxon>
        <taxon>Pseudomonadota</taxon>
        <taxon>Alphaproteobacteria</taxon>
        <taxon>Hyphomicrobiales</taxon>
        <taxon>Boseaceae</taxon>
        <taxon>Bosea</taxon>
    </lineage>
</organism>
<dbReference type="Pfam" id="PF03372">
    <property type="entry name" value="Exo_endo_phos"/>
    <property type="match status" value="1"/>
</dbReference>
<dbReference type="InterPro" id="IPR001343">
    <property type="entry name" value="Hemolysn_Ca-bd"/>
</dbReference>
<dbReference type="GO" id="GO:0016787">
    <property type="term" value="F:hydrolase activity"/>
    <property type="evidence" value="ECO:0007669"/>
    <property type="project" value="InterPro"/>
</dbReference>
<dbReference type="InterPro" id="IPR047971">
    <property type="entry name" value="ExeM-like"/>
</dbReference>
<evidence type="ECO:0000256" key="5">
    <source>
        <dbReference type="ARBA" id="ARBA00023136"/>
    </source>
</evidence>